<name>A0ABY6I1X3_9ARCH</name>
<accession>A0ABY6I1X3</accession>
<evidence type="ECO:0000313" key="2">
    <source>
        <dbReference type="Proteomes" id="UP001208689"/>
    </source>
</evidence>
<dbReference type="InterPro" id="IPR008964">
    <property type="entry name" value="Invasin/intimin_cell_adhesion"/>
</dbReference>
<evidence type="ECO:0000313" key="1">
    <source>
        <dbReference type="EMBL" id="UYP48577.1"/>
    </source>
</evidence>
<gene>
    <name evidence="1" type="ORF">NEF87_004862</name>
</gene>
<dbReference type="InterPro" id="IPR013783">
    <property type="entry name" value="Ig-like_fold"/>
</dbReference>
<reference evidence="1" key="1">
    <citation type="submission" date="2022-09" db="EMBL/GenBank/DDBJ databases">
        <title>Actin cytoskeleton and complex cell architecture in an #Asgard archaeon.</title>
        <authorList>
            <person name="Ponce Toledo R.I."/>
            <person name="Schleper C."/>
            <person name="Rodrigues Oliveira T."/>
            <person name="Wollweber F."/>
            <person name="Xu J."/>
            <person name="Rittmann S."/>
            <person name="Klingl A."/>
            <person name="Pilhofer M."/>
        </authorList>
    </citation>
    <scope>NUCLEOTIDE SEQUENCE</scope>
    <source>
        <strain evidence="1">B-35</strain>
    </source>
</reference>
<organism evidence="1 2">
    <name type="scientific">Candidatus Lokiarchaeum ossiferum</name>
    <dbReference type="NCBI Taxonomy" id="2951803"/>
    <lineage>
        <taxon>Archaea</taxon>
        <taxon>Promethearchaeati</taxon>
        <taxon>Promethearchaeota</taxon>
        <taxon>Promethearchaeia</taxon>
        <taxon>Promethearchaeales</taxon>
        <taxon>Promethearchaeaceae</taxon>
        <taxon>Candidatus Lokiarchaeum</taxon>
    </lineage>
</organism>
<dbReference type="SUPFAM" id="SSF49373">
    <property type="entry name" value="Invasin/intimin cell-adhesion fragments"/>
    <property type="match status" value="1"/>
</dbReference>
<proteinExistence type="predicted"/>
<dbReference type="Proteomes" id="UP001208689">
    <property type="component" value="Chromosome"/>
</dbReference>
<dbReference type="Gene3D" id="2.60.40.10">
    <property type="entry name" value="Immunoglobulins"/>
    <property type="match status" value="1"/>
</dbReference>
<protein>
    <recommendedName>
        <fullName evidence="3">Big-1 domain-containing protein</fullName>
    </recommendedName>
</protein>
<dbReference type="EMBL" id="CP104013">
    <property type="protein sequence ID" value="UYP48577.1"/>
    <property type="molecule type" value="Genomic_DNA"/>
</dbReference>
<keyword evidence="2" id="KW-1185">Reference proteome</keyword>
<sequence length="2076" mass="234942">MARIKKWNQFNKILVVLLILFSLITSYSNESNSMDNKFNLDDDLVDKSTNQDNFQVKDDDILREFLGNPETSFENDYVMENVATFDVLEAIQSTAEKSRLDISTENFTIGIPENWNINSHTMNIDAIAQEWNITRDGSIEASSMEREWDFSASQYVSDDSWGFRGDYSNELGIISTADNGVINPYIPRDALAVWSQEDITKPDPEAEIHETELISTGNSEFALYNQFNEEPSWGDELIGISGSNWERDFDNPYGGDKKASNRRLEYNDVDESLQAYIHAGSSLLTLGNPSIGWNVVFPELTAPDFIPKKYEFITYWKVEALSFEASDNLSIIARIDGQYIDGRTDTNGVSYPNATATTLENSLANIGEPLGHDYVVRIFDITELIDSQKSNHTLDFGIWFENINDTSDEVQVSFGGVFIRAIEEDQYDIGNLEFECEINFDNTFQMRNWYLFSVFANNSGSEIFVPLGFIDDIFTAPQESKNLQYNLSTRHKSILNSDQFIFHLGILNLGGERPHTWDFSVSFDDIFLEVIYNQPNLTKVGLQRWNGTSWINQTEFGIDSKVPLENNNLTMAFNITNPLYASSFLEFEDNLIISRNQSNNASATYIIPSFSEIAPERILWNVSYDNANTFDQLINHEYENFNPRGYNFTVVDLPAYDGLGENSTDWLWTGGVDPTGVTPEYAKGFSTNGSQNNPNSQNLTIAEATEKLNDFNYINGTWILTYSSKNCLADVFLIHDDAPENTRFYDQNSTILQVNQSNIEEVEGNYNITIFDASNEIIPQFPAYFPHISGNLTDSSWIINDTGVGEYSIYAIWNNTEGGQTTQLGIARGTFEVWRSLNANITQKMNELNSGDVGNFYLNISHEKGLPISGAENYLNIFWSDSENLWGIDWPPNQYLIGEVYENSSFGSEGNYTLEFKTRSVPIGNYDIFIEVTYPFYDEVKLYSIIKISGYPMSMNIISGAFNTDIYTGLIHSNNLPRVDDNQKSTIEVNVTNSSNGAPLSNGQLTGKFNGTDNIFYGVDIYQQTQKESDRGLYYINLNAYGLNTTSRMDTFNYTLSLTISLDGYNSTYIEFSTAILPIATQLVSNTLEPLYEESKVDIYATFDNINQIESPLPLSGGDLSWKIQNESFEMLAYGNLTNLLSGVYASSIDFTEDGFHLEPGIYILEITANLINCENASWIQSNFQILEKKESQINILLTESLQIGKIMDLVVNLSYILNSSPIFDAEIQIILNFDGFESLQIFKTTDGFGMISYSQMISSEYAETTLDVHVIYLGTPYIQNSSYADLNNFIKGKNSVNLSIELDADSMLRVGYQVILSGNLSISSYEDYIDIYLTVAAWVDGDNQNLVFIQQIYVNEDGVYEYLTPAIPDGYQNITFFIDYAGTAINGYASASIVDQVILMKWETSFEITNLKSMYRIGEEFDLNILAKYLDSSCNFSFYTESIFIIYEYEGMDPIIRQAWFGFSGIIVIDYEIPQDCGDWLNITLNFQGNSTIQSFMIVYTIDIWDKWDVNFEIVNIQEDLRHGAITDYNIQALFTNSSSVETLNGLETTIIIYFAGSSIYLTDTIIINSSIYISYEIPFDDGGDWMNISISFSGTSKISSFQKVISYSILPRLKTTLILLDTKVKEDFSGDFTFSVKLIDENGKELQGQTIRFILRNSIGESISDTTASTNAEGIATTTIVVDSVGSFTIVPIFEASSIYETTNLNANQDNLYNVRVINTWIIIWDNVLPISISLVSLIVLSMVTYRGIYVPKRNKRRLQMIEIHRQFADIENIQYMLIIHKQNGLSLFSQSFSNIPIDANLISGFLSAISSFGKEIGSNLKPEMNLESNSTPMDGNQGLEELSYQQFKIVVKDGEFIRTAVLLLKSPGESMKKSVQKFNQKLEDTHKEIFNNWIGEEIPREPIMKIVEEMLHVDLLYPHNLILSKVPGFLKSYGKKSVQSLIVKEAKVNFDCSFKVRDMIIALAAYGKKEITTFNSIHELRAEGVVFAVNPRTKALAEKFKPFIQQLSKEERLVLKTIEEGIKNQKDLENKTKILVVIPSILRLQQLELIDEHLNLTENGEIIVTLINMIPDL</sequence>
<evidence type="ECO:0008006" key="3">
    <source>
        <dbReference type="Google" id="ProtNLM"/>
    </source>
</evidence>